<dbReference type="AlphaFoldDB" id="A0A2P2Q216"/>
<organism evidence="1">
    <name type="scientific">Rhizophora mucronata</name>
    <name type="common">Asiatic mangrove</name>
    <dbReference type="NCBI Taxonomy" id="61149"/>
    <lineage>
        <taxon>Eukaryota</taxon>
        <taxon>Viridiplantae</taxon>
        <taxon>Streptophyta</taxon>
        <taxon>Embryophyta</taxon>
        <taxon>Tracheophyta</taxon>
        <taxon>Spermatophyta</taxon>
        <taxon>Magnoliopsida</taxon>
        <taxon>eudicotyledons</taxon>
        <taxon>Gunneridae</taxon>
        <taxon>Pentapetalae</taxon>
        <taxon>rosids</taxon>
        <taxon>fabids</taxon>
        <taxon>Malpighiales</taxon>
        <taxon>Rhizophoraceae</taxon>
        <taxon>Rhizophora</taxon>
    </lineage>
</organism>
<name>A0A2P2Q216_RHIMU</name>
<accession>A0A2P2Q216</accession>
<protein>
    <submittedName>
        <fullName evidence="1">Uncharacterized protein</fullName>
    </submittedName>
</protein>
<evidence type="ECO:0000313" key="1">
    <source>
        <dbReference type="EMBL" id="MBX61048.1"/>
    </source>
</evidence>
<proteinExistence type="predicted"/>
<dbReference type="EMBL" id="GGEC01080564">
    <property type="protein sequence ID" value="MBX61048.1"/>
    <property type="molecule type" value="Transcribed_RNA"/>
</dbReference>
<reference evidence="1" key="1">
    <citation type="submission" date="2018-02" db="EMBL/GenBank/DDBJ databases">
        <title>Rhizophora mucronata_Transcriptome.</title>
        <authorList>
            <person name="Meera S.P."/>
            <person name="Sreeshan A."/>
            <person name="Augustine A."/>
        </authorList>
    </citation>
    <scope>NUCLEOTIDE SEQUENCE</scope>
    <source>
        <tissue evidence="1">Leaf</tissue>
    </source>
</reference>
<sequence length="24" mass="2629">MFQSNLELEASAGKETSFKNNALV</sequence>